<dbReference type="Proteomes" id="UP000316659">
    <property type="component" value="Unassembled WGS sequence"/>
</dbReference>
<comment type="caution">
    <text evidence="1">The sequence shown here is derived from an EMBL/GenBank/DDBJ whole genome shotgun (WGS) entry which is preliminary data.</text>
</comment>
<dbReference type="AlphaFoldDB" id="A0A4Y4DUV9"/>
<name>A0A4Y4DUV9_CELCE</name>
<organism evidence="1 2">
    <name type="scientific">Cellulosimicrobium cellulans</name>
    <name type="common">Arthrobacter luteus</name>
    <dbReference type="NCBI Taxonomy" id="1710"/>
    <lineage>
        <taxon>Bacteria</taxon>
        <taxon>Bacillati</taxon>
        <taxon>Actinomycetota</taxon>
        <taxon>Actinomycetes</taxon>
        <taxon>Micrococcales</taxon>
        <taxon>Promicromonosporaceae</taxon>
        <taxon>Cellulosimicrobium</taxon>
    </lineage>
</organism>
<gene>
    <name evidence="1" type="ORF">CCE02nite_11710</name>
</gene>
<dbReference type="EMBL" id="BJNZ01000005">
    <property type="protein sequence ID" value="GED09172.1"/>
    <property type="molecule type" value="Genomic_DNA"/>
</dbReference>
<accession>A0A4Y4DUV9</accession>
<protein>
    <submittedName>
        <fullName evidence="1">Uncharacterized protein</fullName>
    </submittedName>
</protein>
<sequence length="70" mass="7758">MYGPGMDWKQTTASEWTAVESGVLFTIRTRSDGYSLTREAPGERLHETGVHKSVEEAQKAADRWVVSGDS</sequence>
<evidence type="ECO:0000313" key="2">
    <source>
        <dbReference type="Proteomes" id="UP000316659"/>
    </source>
</evidence>
<evidence type="ECO:0000313" key="1">
    <source>
        <dbReference type="EMBL" id="GED09172.1"/>
    </source>
</evidence>
<reference evidence="1 2" key="1">
    <citation type="submission" date="2019-06" db="EMBL/GenBank/DDBJ databases">
        <title>Whole genome shotgun sequence of Cellulosimicrobium cellulans NBRC 15516.</title>
        <authorList>
            <person name="Hosoyama A."/>
            <person name="Uohara A."/>
            <person name="Ohji S."/>
            <person name="Ichikawa N."/>
        </authorList>
    </citation>
    <scope>NUCLEOTIDE SEQUENCE [LARGE SCALE GENOMIC DNA]</scope>
    <source>
        <strain evidence="1 2">NBRC 15516</strain>
    </source>
</reference>
<proteinExistence type="predicted"/>